<keyword evidence="10" id="KW-0809">Transit peptide</keyword>
<dbReference type="OrthoDB" id="9995605at2759"/>
<dbReference type="AlphaFoldDB" id="A0A5E4MNP6"/>
<evidence type="ECO:0000256" key="4">
    <source>
        <dbReference type="ARBA" id="ARBA00011533"/>
    </source>
</evidence>
<accession>A0A5E4MNP6</accession>
<evidence type="ECO:0000256" key="13">
    <source>
        <dbReference type="ARBA" id="ARBA00023128"/>
    </source>
</evidence>
<evidence type="ECO:0000256" key="5">
    <source>
        <dbReference type="ARBA" id="ARBA00015175"/>
    </source>
</evidence>
<keyword evidence="12 17" id="KW-1133">Transmembrane helix</keyword>
<comment type="function">
    <text evidence="1">Accessory subunit of the mitochondrial membrane respiratory chain NADH dehydrogenase (Complex I), that is believed not to be involved in catalysis. Complex I functions in the transfer of electrons from NADH to the respiratory chain. The immediate electron acceptor for the enzyme is believed to be ubiquinone.</text>
</comment>
<keyword evidence="13" id="KW-0496">Mitochondrion</keyword>
<evidence type="ECO:0000256" key="3">
    <source>
        <dbReference type="ARBA" id="ARBA00007152"/>
    </source>
</evidence>
<evidence type="ECO:0000256" key="2">
    <source>
        <dbReference type="ARBA" id="ARBA00004434"/>
    </source>
</evidence>
<keyword evidence="18" id="KW-0830">Ubiquinone</keyword>
<keyword evidence="7" id="KW-0679">Respiratory chain</keyword>
<dbReference type="PANTHER" id="PTHR13178:SF0">
    <property type="entry name" value="NADH DEHYDROGENASE [UBIQUINONE] 1 BETA SUBCOMPLEX SUBUNIT 5, MITOCHONDRIAL"/>
    <property type="match status" value="1"/>
</dbReference>
<reference evidence="18 19" key="1">
    <citation type="submission" date="2019-08" db="EMBL/GenBank/DDBJ databases">
        <authorList>
            <person name="Alioto T."/>
            <person name="Alioto T."/>
            <person name="Gomez Garrido J."/>
        </authorList>
    </citation>
    <scope>NUCLEOTIDE SEQUENCE [LARGE SCALE GENOMIC DNA]</scope>
</reference>
<evidence type="ECO:0000256" key="10">
    <source>
        <dbReference type="ARBA" id="ARBA00022946"/>
    </source>
</evidence>
<keyword evidence="11" id="KW-0249">Electron transport</keyword>
<comment type="subcellular location">
    <subcellularLocation>
        <location evidence="2">Mitochondrion inner membrane</location>
        <topology evidence="2">Single-pass membrane protein</topology>
    </subcellularLocation>
</comment>
<keyword evidence="8 17" id="KW-0812">Transmembrane</keyword>
<evidence type="ECO:0000313" key="18">
    <source>
        <dbReference type="EMBL" id="VVC33830.1"/>
    </source>
</evidence>
<keyword evidence="6" id="KW-0813">Transport</keyword>
<comment type="similarity">
    <text evidence="3">Belongs to the complex I NDUFB5 subunit family.</text>
</comment>
<keyword evidence="14 17" id="KW-0472">Membrane</keyword>
<evidence type="ECO:0000256" key="12">
    <source>
        <dbReference type="ARBA" id="ARBA00022989"/>
    </source>
</evidence>
<keyword evidence="9" id="KW-0999">Mitochondrion inner membrane</keyword>
<evidence type="ECO:0000256" key="6">
    <source>
        <dbReference type="ARBA" id="ARBA00022448"/>
    </source>
</evidence>
<dbReference type="Pfam" id="PF09781">
    <property type="entry name" value="NDUF_B5"/>
    <property type="match status" value="1"/>
</dbReference>
<dbReference type="PANTHER" id="PTHR13178">
    <property type="entry name" value="NADH-UBIQUINONE OXIDOREDUCTASE SGDH SUBUNIT"/>
    <property type="match status" value="1"/>
</dbReference>
<keyword evidence="19" id="KW-1185">Reference proteome</keyword>
<organism evidence="18 19">
    <name type="scientific">Cinara cedri</name>
    <dbReference type="NCBI Taxonomy" id="506608"/>
    <lineage>
        <taxon>Eukaryota</taxon>
        <taxon>Metazoa</taxon>
        <taxon>Ecdysozoa</taxon>
        <taxon>Arthropoda</taxon>
        <taxon>Hexapoda</taxon>
        <taxon>Insecta</taxon>
        <taxon>Pterygota</taxon>
        <taxon>Neoptera</taxon>
        <taxon>Paraneoptera</taxon>
        <taxon>Hemiptera</taxon>
        <taxon>Sternorrhyncha</taxon>
        <taxon>Aphidomorpha</taxon>
        <taxon>Aphidoidea</taxon>
        <taxon>Aphididae</taxon>
        <taxon>Lachninae</taxon>
        <taxon>Cinara</taxon>
    </lineage>
</organism>
<protein>
    <recommendedName>
        <fullName evidence="5">NADH dehydrogenase [ubiquinone] 1 beta subcomplex subunit 5, mitochondrial</fullName>
    </recommendedName>
    <alternativeName>
        <fullName evidence="16">Complex I-SGDH</fullName>
    </alternativeName>
    <alternativeName>
        <fullName evidence="15">NADH-ubiquinone oxidoreductase SGDH subunit</fullName>
    </alternativeName>
</protein>
<comment type="subunit">
    <text evidence="4">Complex I is composed of 45 different subunits.</text>
</comment>
<evidence type="ECO:0000256" key="8">
    <source>
        <dbReference type="ARBA" id="ARBA00022692"/>
    </source>
</evidence>
<evidence type="ECO:0000256" key="16">
    <source>
        <dbReference type="ARBA" id="ARBA00032550"/>
    </source>
</evidence>
<evidence type="ECO:0000256" key="17">
    <source>
        <dbReference type="SAM" id="Phobius"/>
    </source>
</evidence>
<dbReference type="InterPro" id="IPR019173">
    <property type="entry name" value="NADH_UbQ_OxRdtase_B5_su"/>
</dbReference>
<evidence type="ECO:0000256" key="11">
    <source>
        <dbReference type="ARBA" id="ARBA00022982"/>
    </source>
</evidence>
<gene>
    <name evidence="18" type="ORF">CINCED_3A009174</name>
</gene>
<evidence type="ECO:0000256" key="14">
    <source>
        <dbReference type="ARBA" id="ARBA00023136"/>
    </source>
</evidence>
<evidence type="ECO:0000256" key="9">
    <source>
        <dbReference type="ARBA" id="ARBA00022792"/>
    </source>
</evidence>
<evidence type="ECO:0000256" key="1">
    <source>
        <dbReference type="ARBA" id="ARBA00003195"/>
    </source>
</evidence>
<dbReference type="EMBL" id="CABPRJ010000975">
    <property type="protein sequence ID" value="VVC33830.1"/>
    <property type="molecule type" value="Genomic_DNA"/>
</dbReference>
<dbReference type="Proteomes" id="UP000325440">
    <property type="component" value="Unassembled WGS sequence"/>
</dbReference>
<sequence length="182" mass="21670">MTIWSSLKLGSTITKCLNQKKIDVLKTSALVPARNMGGHHLMPIKETRWQWTKFKDLIHFYVLVGVIPLTLLITYVNVFIGPAKLAPIPEGYRPKHWEYYRHPITRWMARYIYPSPQQQYEKYLHALFEEDEKFKIRMVARKVEDMMKENSDYKSFYYRPISANIYKVSKEKIENTETDGFN</sequence>
<evidence type="ECO:0000313" key="19">
    <source>
        <dbReference type="Proteomes" id="UP000325440"/>
    </source>
</evidence>
<evidence type="ECO:0000256" key="15">
    <source>
        <dbReference type="ARBA" id="ARBA00032395"/>
    </source>
</evidence>
<name>A0A5E4MNP6_9HEMI</name>
<proteinExistence type="inferred from homology"/>
<feature type="transmembrane region" description="Helical" evidence="17">
    <location>
        <begin position="58"/>
        <end position="80"/>
    </location>
</feature>
<dbReference type="GO" id="GO:0005743">
    <property type="term" value="C:mitochondrial inner membrane"/>
    <property type="evidence" value="ECO:0007669"/>
    <property type="project" value="UniProtKB-SubCell"/>
</dbReference>
<evidence type="ECO:0000256" key="7">
    <source>
        <dbReference type="ARBA" id="ARBA00022660"/>
    </source>
</evidence>